<sequence>MPAAPRTRRLPFAVPVAALGLTALAVTGCSSAAGPHVVSGGPATPAPATAAPSATPASPVPSAGASTTTAPSAAASAPATTSAPVTAPATGAPGTPSASASAAGPSACSSGRLGAALTDPGVGAGQYYATLVLTNTSDRACTLSGYPGVSYVAAAGVQSGNAAQRTGDPYTAVTLKPHGTARATLHDSNGIGGYDPAQCQLTAAQGLRVYPPGETHALFVPWRSEHCAGPTVHALTIGPLTS</sequence>
<keyword evidence="2" id="KW-0732">Signal</keyword>
<organism evidence="4 5">
    <name type="scientific">Kitasatospora nipponensis</name>
    <dbReference type="NCBI Taxonomy" id="258049"/>
    <lineage>
        <taxon>Bacteria</taxon>
        <taxon>Bacillati</taxon>
        <taxon>Actinomycetota</taxon>
        <taxon>Actinomycetes</taxon>
        <taxon>Kitasatosporales</taxon>
        <taxon>Streptomycetaceae</taxon>
        <taxon>Kitasatospora</taxon>
    </lineage>
</organism>
<feature type="compositionally biased region" description="Low complexity" evidence="1">
    <location>
        <begin position="39"/>
        <end position="105"/>
    </location>
</feature>
<evidence type="ECO:0000259" key="3">
    <source>
        <dbReference type="Pfam" id="PF14016"/>
    </source>
</evidence>
<evidence type="ECO:0000313" key="4">
    <source>
        <dbReference type="EMBL" id="GAA1233206.1"/>
    </source>
</evidence>
<name>A0ABP4GPN6_9ACTN</name>
<evidence type="ECO:0000313" key="5">
    <source>
        <dbReference type="Proteomes" id="UP001500037"/>
    </source>
</evidence>
<accession>A0ABP4GPN6</accession>
<proteinExistence type="predicted"/>
<gene>
    <name evidence="4" type="ORF">GCM10009665_24400</name>
</gene>
<feature type="chain" id="PRO_5047240010" description="DUF4232 domain-containing protein" evidence="2">
    <location>
        <begin position="33"/>
        <end position="242"/>
    </location>
</feature>
<dbReference type="InterPro" id="IPR025326">
    <property type="entry name" value="DUF4232"/>
</dbReference>
<comment type="caution">
    <text evidence="4">The sequence shown here is derived from an EMBL/GenBank/DDBJ whole genome shotgun (WGS) entry which is preliminary data.</text>
</comment>
<dbReference type="PROSITE" id="PS51257">
    <property type="entry name" value="PROKAR_LIPOPROTEIN"/>
    <property type="match status" value="1"/>
</dbReference>
<evidence type="ECO:0000256" key="2">
    <source>
        <dbReference type="SAM" id="SignalP"/>
    </source>
</evidence>
<evidence type="ECO:0000256" key="1">
    <source>
        <dbReference type="SAM" id="MobiDB-lite"/>
    </source>
</evidence>
<feature type="signal peptide" evidence="2">
    <location>
        <begin position="1"/>
        <end position="32"/>
    </location>
</feature>
<feature type="region of interest" description="Disordered" evidence="1">
    <location>
        <begin position="38"/>
        <end position="105"/>
    </location>
</feature>
<dbReference type="Proteomes" id="UP001500037">
    <property type="component" value="Unassembled WGS sequence"/>
</dbReference>
<dbReference type="Pfam" id="PF14016">
    <property type="entry name" value="DUF4232"/>
    <property type="match status" value="1"/>
</dbReference>
<reference evidence="5" key="1">
    <citation type="journal article" date="2019" name="Int. J. Syst. Evol. Microbiol.">
        <title>The Global Catalogue of Microorganisms (GCM) 10K type strain sequencing project: providing services to taxonomists for standard genome sequencing and annotation.</title>
        <authorList>
            <consortium name="The Broad Institute Genomics Platform"/>
            <consortium name="The Broad Institute Genome Sequencing Center for Infectious Disease"/>
            <person name="Wu L."/>
            <person name="Ma J."/>
        </authorList>
    </citation>
    <scope>NUCLEOTIDE SEQUENCE [LARGE SCALE GENOMIC DNA]</scope>
    <source>
        <strain evidence="5">JCM 13004</strain>
    </source>
</reference>
<protein>
    <recommendedName>
        <fullName evidence="3">DUF4232 domain-containing protein</fullName>
    </recommendedName>
</protein>
<dbReference type="RefSeq" id="WP_344441413.1">
    <property type="nucleotide sequence ID" value="NZ_BAAALF010000032.1"/>
</dbReference>
<keyword evidence="5" id="KW-1185">Reference proteome</keyword>
<dbReference type="EMBL" id="BAAALF010000032">
    <property type="protein sequence ID" value="GAA1233206.1"/>
    <property type="molecule type" value="Genomic_DNA"/>
</dbReference>
<feature type="domain" description="DUF4232" evidence="3">
    <location>
        <begin position="108"/>
        <end position="240"/>
    </location>
</feature>